<name>A0AAV7N0I5_PLEWA</name>
<evidence type="ECO:0000313" key="1">
    <source>
        <dbReference type="EMBL" id="KAJ1107808.1"/>
    </source>
</evidence>
<keyword evidence="2" id="KW-1185">Reference proteome</keyword>
<dbReference type="EMBL" id="JANPWB010000013">
    <property type="protein sequence ID" value="KAJ1107808.1"/>
    <property type="molecule type" value="Genomic_DNA"/>
</dbReference>
<evidence type="ECO:0000313" key="2">
    <source>
        <dbReference type="Proteomes" id="UP001066276"/>
    </source>
</evidence>
<sequence>MRCVDRPLLLTCILVLFPGGKKLEATSRILDLGFLVVKRFITRKRRSPELRHMKHGYDHWLSGQERSALLSGTKTCWDYTSVPSHHKGS</sequence>
<reference evidence="1" key="1">
    <citation type="journal article" date="2022" name="bioRxiv">
        <title>Sequencing and chromosome-scale assembly of the giantPleurodeles waltlgenome.</title>
        <authorList>
            <person name="Brown T."/>
            <person name="Elewa A."/>
            <person name="Iarovenko S."/>
            <person name="Subramanian E."/>
            <person name="Araus A.J."/>
            <person name="Petzold A."/>
            <person name="Susuki M."/>
            <person name="Suzuki K.-i.T."/>
            <person name="Hayashi T."/>
            <person name="Toyoda A."/>
            <person name="Oliveira C."/>
            <person name="Osipova E."/>
            <person name="Leigh N.D."/>
            <person name="Simon A."/>
            <person name="Yun M.H."/>
        </authorList>
    </citation>
    <scope>NUCLEOTIDE SEQUENCE</scope>
    <source>
        <strain evidence="1">20211129_DDA</strain>
        <tissue evidence="1">Liver</tissue>
    </source>
</reference>
<organism evidence="1 2">
    <name type="scientific">Pleurodeles waltl</name>
    <name type="common">Iberian ribbed newt</name>
    <dbReference type="NCBI Taxonomy" id="8319"/>
    <lineage>
        <taxon>Eukaryota</taxon>
        <taxon>Metazoa</taxon>
        <taxon>Chordata</taxon>
        <taxon>Craniata</taxon>
        <taxon>Vertebrata</taxon>
        <taxon>Euteleostomi</taxon>
        <taxon>Amphibia</taxon>
        <taxon>Batrachia</taxon>
        <taxon>Caudata</taxon>
        <taxon>Salamandroidea</taxon>
        <taxon>Salamandridae</taxon>
        <taxon>Pleurodelinae</taxon>
        <taxon>Pleurodeles</taxon>
    </lineage>
</organism>
<gene>
    <name evidence="1" type="ORF">NDU88_005197</name>
</gene>
<dbReference type="AlphaFoldDB" id="A0AAV7N0I5"/>
<dbReference type="Proteomes" id="UP001066276">
    <property type="component" value="Chromosome 9"/>
</dbReference>
<protein>
    <submittedName>
        <fullName evidence="1">Uncharacterized protein</fullName>
    </submittedName>
</protein>
<comment type="caution">
    <text evidence="1">The sequence shown here is derived from an EMBL/GenBank/DDBJ whole genome shotgun (WGS) entry which is preliminary data.</text>
</comment>
<accession>A0AAV7N0I5</accession>
<proteinExistence type="predicted"/>